<comment type="caution">
    <text evidence="2">The sequence shown here is derived from an EMBL/GenBank/DDBJ whole genome shotgun (WGS) entry which is preliminary data.</text>
</comment>
<accession>A0A444ZTR4</accession>
<organism evidence="2 3">
    <name type="scientific">Arachis hypogaea</name>
    <name type="common">Peanut</name>
    <dbReference type="NCBI Taxonomy" id="3818"/>
    <lineage>
        <taxon>Eukaryota</taxon>
        <taxon>Viridiplantae</taxon>
        <taxon>Streptophyta</taxon>
        <taxon>Embryophyta</taxon>
        <taxon>Tracheophyta</taxon>
        <taxon>Spermatophyta</taxon>
        <taxon>Magnoliopsida</taxon>
        <taxon>eudicotyledons</taxon>
        <taxon>Gunneridae</taxon>
        <taxon>Pentapetalae</taxon>
        <taxon>rosids</taxon>
        <taxon>fabids</taxon>
        <taxon>Fabales</taxon>
        <taxon>Fabaceae</taxon>
        <taxon>Papilionoideae</taxon>
        <taxon>50 kb inversion clade</taxon>
        <taxon>dalbergioids sensu lato</taxon>
        <taxon>Dalbergieae</taxon>
        <taxon>Pterocarpus clade</taxon>
        <taxon>Arachis</taxon>
    </lineage>
</organism>
<proteinExistence type="predicted"/>
<evidence type="ECO:0000313" key="3">
    <source>
        <dbReference type="Proteomes" id="UP000289738"/>
    </source>
</evidence>
<dbReference type="Proteomes" id="UP000289738">
    <property type="component" value="Chromosome B03"/>
</dbReference>
<name>A0A444ZTR4_ARAHY</name>
<keyword evidence="1" id="KW-1133">Transmembrane helix</keyword>
<protein>
    <submittedName>
        <fullName evidence="2">Uncharacterized protein</fullName>
    </submittedName>
</protein>
<keyword evidence="1" id="KW-0472">Membrane</keyword>
<sequence>MKESNKIQDDHQFLSFLLVGALILLAFCSMRLRDLVFNSTTTWCCSSSQRLLKLHGVGQGLISSIQLHKHPIRLLLHGRIMAHIWMVLKRHGSISSLDLIHGCTLWTNTQNLVEVALTLHLCGSA</sequence>
<evidence type="ECO:0000313" key="2">
    <source>
        <dbReference type="EMBL" id="RYR17464.1"/>
    </source>
</evidence>
<gene>
    <name evidence="2" type="ORF">Ahy_B03g062202</name>
</gene>
<reference evidence="2 3" key="1">
    <citation type="submission" date="2019-01" db="EMBL/GenBank/DDBJ databases">
        <title>Sequencing of cultivated peanut Arachis hypogaea provides insights into genome evolution and oil improvement.</title>
        <authorList>
            <person name="Chen X."/>
        </authorList>
    </citation>
    <scope>NUCLEOTIDE SEQUENCE [LARGE SCALE GENOMIC DNA]</scope>
    <source>
        <strain evidence="3">cv. Fuhuasheng</strain>
        <tissue evidence="2">Leaves</tissue>
    </source>
</reference>
<keyword evidence="3" id="KW-1185">Reference proteome</keyword>
<evidence type="ECO:0000256" key="1">
    <source>
        <dbReference type="SAM" id="Phobius"/>
    </source>
</evidence>
<keyword evidence="1" id="KW-0812">Transmembrane</keyword>
<dbReference type="AlphaFoldDB" id="A0A444ZTR4"/>
<dbReference type="EMBL" id="SDMP01000013">
    <property type="protein sequence ID" value="RYR17464.1"/>
    <property type="molecule type" value="Genomic_DNA"/>
</dbReference>
<feature type="transmembrane region" description="Helical" evidence="1">
    <location>
        <begin position="12"/>
        <end position="30"/>
    </location>
</feature>